<dbReference type="EMBL" id="FNRA01000009">
    <property type="protein sequence ID" value="SEB06868.1"/>
    <property type="molecule type" value="Genomic_DNA"/>
</dbReference>
<reference evidence="1 2" key="1">
    <citation type="submission" date="2016-10" db="EMBL/GenBank/DDBJ databases">
        <authorList>
            <person name="de Groot N.N."/>
        </authorList>
    </citation>
    <scope>NUCLEOTIDE SEQUENCE [LARGE SCALE GENOMIC DNA]</scope>
    <source>
        <strain evidence="1 2">DSM 19033</strain>
    </source>
</reference>
<dbReference type="OrthoDB" id="1268328at2"/>
<name>A0A1H4GD83_9SPHI</name>
<accession>A0A1H4GD83</accession>
<dbReference type="SUPFAM" id="SSF53756">
    <property type="entry name" value="UDP-Glycosyltransferase/glycogen phosphorylase"/>
    <property type="match status" value="1"/>
</dbReference>
<dbReference type="Proteomes" id="UP000198850">
    <property type="component" value="Unassembled WGS sequence"/>
</dbReference>
<dbReference type="PANTHER" id="PTHR12526">
    <property type="entry name" value="GLYCOSYLTRANSFERASE"/>
    <property type="match status" value="1"/>
</dbReference>
<dbReference type="RefSeq" id="WP_090558535.1">
    <property type="nucleotide sequence ID" value="NZ_FNRA01000009.1"/>
</dbReference>
<gene>
    <name evidence="1" type="ORF">SAMN05443550_109192</name>
</gene>
<dbReference type="Gene3D" id="3.40.50.2000">
    <property type="entry name" value="Glycogen Phosphorylase B"/>
    <property type="match status" value="1"/>
</dbReference>
<dbReference type="AlphaFoldDB" id="A0A1H4GD83"/>
<evidence type="ECO:0000313" key="2">
    <source>
        <dbReference type="Proteomes" id="UP000198850"/>
    </source>
</evidence>
<evidence type="ECO:0000313" key="1">
    <source>
        <dbReference type="EMBL" id="SEB06868.1"/>
    </source>
</evidence>
<keyword evidence="1" id="KW-0808">Transferase</keyword>
<protein>
    <submittedName>
        <fullName evidence="1">Glycosyltransferase involved in cell wall bisynthesis</fullName>
    </submittedName>
</protein>
<organism evidence="1 2">
    <name type="scientific">Pedobacter hartonius</name>
    <dbReference type="NCBI Taxonomy" id="425514"/>
    <lineage>
        <taxon>Bacteria</taxon>
        <taxon>Pseudomonadati</taxon>
        <taxon>Bacteroidota</taxon>
        <taxon>Sphingobacteriia</taxon>
        <taxon>Sphingobacteriales</taxon>
        <taxon>Sphingobacteriaceae</taxon>
        <taxon>Pedobacter</taxon>
    </lineage>
</organism>
<keyword evidence="2" id="KW-1185">Reference proteome</keyword>
<sequence length="387" mass="45224">MNLKEITVFADGDSSKVKTWSNVPYFFTHELMARGIKINRVNTGPNICLHSFFERRLFCIWKFFSRNSVFHFERTGLHYWLTQRKIKQATRDFPRTDAWLFMNFSFYNKYSDKPSFLFCDWTFEYLIRERLGRKPDLLEWRYIKKQNKAIDKAAIVISLFPKIANLMQVHHPRAKISHLHTNVVNSFYKENLNADEILSAKENSTSLLFIGDIKYIEGARLLLAAYVILKKYDPKITLHIIGLESQDFDKIPSGVTCYGYLDKEDESACKKYYDLMMSAKVFINPTPLWAGYSSTIEAMFFYNPIVIAPYDDFIDTFGESPSFAAYTKKSDVPALAFSIRRILQSPDYRQLCMDAHQAVEDYTWENYIDKFLHKISELYGSAASAEL</sequence>
<dbReference type="GO" id="GO:0016740">
    <property type="term" value="F:transferase activity"/>
    <property type="evidence" value="ECO:0007669"/>
    <property type="project" value="UniProtKB-KW"/>
</dbReference>
<dbReference type="STRING" id="425514.SAMN05443550_109192"/>
<proteinExistence type="predicted"/>